<dbReference type="PROSITE" id="PS50110">
    <property type="entry name" value="RESPONSE_REGULATORY"/>
    <property type="match status" value="1"/>
</dbReference>
<keyword evidence="1 6" id="KW-0597">Phosphoprotein</keyword>
<dbReference type="InterPro" id="IPR036388">
    <property type="entry name" value="WH-like_DNA-bd_sf"/>
</dbReference>
<organism evidence="10 11">
    <name type="scientific">Dyella solisilvae</name>
    <dbReference type="NCBI Taxonomy" id="1920168"/>
    <lineage>
        <taxon>Bacteria</taxon>
        <taxon>Pseudomonadati</taxon>
        <taxon>Pseudomonadota</taxon>
        <taxon>Gammaproteobacteria</taxon>
        <taxon>Lysobacterales</taxon>
        <taxon>Rhodanobacteraceae</taxon>
        <taxon>Dyella</taxon>
    </lineage>
</organism>
<evidence type="ECO:0000256" key="7">
    <source>
        <dbReference type="PROSITE-ProRule" id="PRU01091"/>
    </source>
</evidence>
<dbReference type="PANTHER" id="PTHR48111">
    <property type="entry name" value="REGULATOR OF RPOS"/>
    <property type="match status" value="1"/>
</dbReference>
<dbReference type="SMART" id="SM00448">
    <property type="entry name" value="REC"/>
    <property type="match status" value="1"/>
</dbReference>
<keyword evidence="5" id="KW-0804">Transcription</keyword>
<comment type="caution">
    <text evidence="10">The sequence shown here is derived from an EMBL/GenBank/DDBJ whole genome shotgun (WGS) entry which is preliminary data.</text>
</comment>
<dbReference type="Pfam" id="PF00072">
    <property type="entry name" value="Response_reg"/>
    <property type="match status" value="1"/>
</dbReference>
<dbReference type="PANTHER" id="PTHR48111:SF1">
    <property type="entry name" value="TWO-COMPONENT RESPONSE REGULATOR ORR33"/>
    <property type="match status" value="1"/>
</dbReference>
<feature type="domain" description="OmpR/PhoB-type" evidence="9">
    <location>
        <begin position="140"/>
        <end position="241"/>
    </location>
</feature>
<dbReference type="InterPro" id="IPR001867">
    <property type="entry name" value="OmpR/PhoB-type_DNA-bd"/>
</dbReference>
<evidence type="ECO:0000259" key="8">
    <source>
        <dbReference type="PROSITE" id="PS50110"/>
    </source>
</evidence>
<evidence type="ECO:0000313" key="11">
    <source>
        <dbReference type="Proteomes" id="UP000254711"/>
    </source>
</evidence>
<dbReference type="SMART" id="SM00862">
    <property type="entry name" value="Trans_reg_C"/>
    <property type="match status" value="1"/>
</dbReference>
<keyword evidence="2" id="KW-0902">Two-component regulatory system</keyword>
<feature type="domain" description="Response regulatory" evidence="8">
    <location>
        <begin position="17"/>
        <end position="132"/>
    </location>
</feature>
<dbReference type="CDD" id="cd00383">
    <property type="entry name" value="trans_reg_C"/>
    <property type="match status" value="1"/>
</dbReference>
<dbReference type="GO" id="GO:0006355">
    <property type="term" value="P:regulation of DNA-templated transcription"/>
    <property type="evidence" value="ECO:0007669"/>
    <property type="project" value="InterPro"/>
</dbReference>
<dbReference type="Gene3D" id="3.40.50.2300">
    <property type="match status" value="1"/>
</dbReference>
<dbReference type="Gene3D" id="1.10.10.10">
    <property type="entry name" value="Winged helix-like DNA-binding domain superfamily/Winged helix DNA-binding domain"/>
    <property type="match status" value="1"/>
</dbReference>
<name>A0A370K5X2_9GAMM</name>
<reference evidence="10 11" key="1">
    <citation type="submission" date="2018-07" db="EMBL/GenBank/DDBJ databases">
        <title>Dyella solisilvae sp. nov., isolated from the pine and broad-leaved mixed forest soil.</title>
        <authorList>
            <person name="Gao Z."/>
            <person name="Qiu L."/>
        </authorList>
    </citation>
    <scope>NUCLEOTIDE SEQUENCE [LARGE SCALE GENOMIC DNA]</scope>
    <source>
        <strain evidence="10 11">DHG54</strain>
    </source>
</reference>
<dbReference type="RefSeq" id="WP_114825558.1">
    <property type="nucleotide sequence ID" value="NZ_QQSY01000003.1"/>
</dbReference>
<evidence type="ECO:0000256" key="5">
    <source>
        <dbReference type="ARBA" id="ARBA00023163"/>
    </source>
</evidence>
<evidence type="ECO:0000256" key="4">
    <source>
        <dbReference type="ARBA" id="ARBA00023125"/>
    </source>
</evidence>
<dbReference type="Proteomes" id="UP000254711">
    <property type="component" value="Unassembled WGS sequence"/>
</dbReference>
<dbReference type="GO" id="GO:0000156">
    <property type="term" value="F:phosphorelay response regulator activity"/>
    <property type="evidence" value="ECO:0007669"/>
    <property type="project" value="TreeGrafter"/>
</dbReference>
<evidence type="ECO:0000259" key="9">
    <source>
        <dbReference type="PROSITE" id="PS51755"/>
    </source>
</evidence>
<dbReference type="OrthoDB" id="6117814at2"/>
<dbReference type="PROSITE" id="PS51755">
    <property type="entry name" value="OMPR_PHOB"/>
    <property type="match status" value="1"/>
</dbReference>
<feature type="modified residue" description="4-aspartylphosphate" evidence="6">
    <location>
        <position position="67"/>
    </location>
</feature>
<sequence length="243" mass="26668">MSGLKQHDLSAAIPALRVAIVEDEERFREAVLVPGLCDFGFDAMGVGSAGELYKSMLSRQFDIIVLDIGLPDDSGLNIVRHIRQLNAKIGLIMLTASIERQDRIQALSEGADMYLPKPIDVDVLAVTLRSLARRLSAASEPAPAAPSEWHLDPTGWCLVAPNGTIFALTSSERCIVNALIEADGSPVTRDALIESMGEDPFTFDHHRLDMIVYRLRRKLGDSNCGQNPLLTSRRTGYLFVKQP</sequence>
<dbReference type="InterPro" id="IPR016032">
    <property type="entry name" value="Sig_transdc_resp-reg_C-effctor"/>
</dbReference>
<dbReference type="GO" id="GO:0005829">
    <property type="term" value="C:cytosol"/>
    <property type="evidence" value="ECO:0007669"/>
    <property type="project" value="TreeGrafter"/>
</dbReference>
<protein>
    <submittedName>
        <fullName evidence="10">DNA-binding response regulator</fullName>
    </submittedName>
</protein>
<keyword evidence="4 7" id="KW-0238">DNA-binding</keyword>
<dbReference type="GO" id="GO:0000976">
    <property type="term" value="F:transcription cis-regulatory region binding"/>
    <property type="evidence" value="ECO:0007669"/>
    <property type="project" value="TreeGrafter"/>
</dbReference>
<feature type="DNA-binding region" description="OmpR/PhoB-type" evidence="7">
    <location>
        <begin position="140"/>
        <end position="241"/>
    </location>
</feature>
<evidence type="ECO:0000256" key="2">
    <source>
        <dbReference type="ARBA" id="ARBA00023012"/>
    </source>
</evidence>
<keyword evidence="3" id="KW-0805">Transcription regulation</keyword>
<dbReference type="Pfam" id="PF00486">
    <property type="entry name" value="Trans_reg_C"/>
    <property type="match status" value="1"/>
</dbReference>
<evidence type="ECO:0000256" key="6">
    <source>
        <dbReference type="PROSITE-ProRule" id="PRU00169"/>
    </source>
</evidence>
<proteinExistence type="predicted"/>
<dbReference type="InterPro" id="IPR039420">
    <property type="entry name" value="WalR-like"/>
</dbReference>
<dbReference type="InterPro" id="IPR011006">
    <property type="entry name" value="CheY-like_superfamily"/>
</dbReference>
<dbReference type="GO" id="GO:0032993">
    <property type="term" value="C:protein-DNA complex"/>
    <property type="evidence" value="ECO:0007669"/>
    <property type="project" value="TreeGrafter"/>
</dbReference>
<dbReference type="SUPFAM" id="SSF52172">
    <property type="entry name" value="CheY-like"/>
    <property type="match status" value="1"/>
</dbReference>
<keyword evidence="11" id="KW-1185">Reference proteome</keyword>
<evidence type="ECO:0000256" key="1">
    <source>
        <dbReference type="ARBA" id="ARBA00022553"/>
    </source>
</evidence>
<gene>
    <name evidence="10" type="ORF">DVT68_13235</name>
</gene>
<evidence type="ECO:0000256" key="3">
    <source>
        <dbReference type="ARBA" id="ARBA00023015"/>
    </source>
</evidence>
<dbReference type="EMBL" id="QQSY01000003">
    <property type="protein sequence ID" value="RDI98041.1"/>
    <property type="molecule type" value="Genomic_DNA"/>
</dbReference>
<evidence type="ECO:0000313" key="10">
    <source>
        <dbReference type="EMBL" id="RDI98041.1"/>
    </source>
</evidence>
<accession>A0A370K5X2</accession>
<dbReference type="SUPFAM" id="SSF46894">
    <property type="entry name" value="C-terminal effector domain of the bipartite response regulators"/>
    <property type="match status" value="1"/>
</dbReference>
<dbReference type="AlphaFoldDB" id="A0A370K5X2"/>
<dbReference type="InterPro" id="IPR001789">
    <property type="entry name" value="Sig_transdc_resp-reg_receiver"/>
</dbReference>